<evidence type="ECO:0000313" key="8">
    <source>
        <dbReference type="Proteomes" id="UP000663832"/>
    </source>
</evidence>
<dbReference type="Pfam" id="PF13424">
    <property type="entry name" value="TPR_12"/>
    <property type="match status" value="2"/>
</dbReference>
<feature type="domain" description="ADP ribosyltransferase" evidence="5">
    <location>
        <begin position="265"/>
        <end position="416"/>
    </location>
</feature>
<evidence type="ECO:0000313" key="7">
    <source>
        <dbReference type="EMBL" id="CAF1645233.1"/>
    </source>
</evidence>
<evidence type="ECO:0000313" key="9">
    <source>
        <dbReference type="Proteomes" id="UP000663877"/>
    </source>
</evidence>
<dbReference type="PANTHER" id="PTHR45641">
    <property type="entry name" value="TETRATRICOPEPTIDE REPEAT PROTEIN (AFU_ORTHOLOGUE AFUA_6G03870)"/>
    <property type="match status" value="1"/>
</dbReference>
<feature type="repeat" description="TPR" evidence="3">
    <location>
        <begin position="489"/>
        <end position="522"/>
    </location>
</feature>
<dbReference type="Gene3D" id="1.25.40.10">
    <property type="entry name" value="Tetratricopeptide repeat domain"/>
    <property type="match status" value="2"/>
</dbReference>
<evidence type="ECO:0000256" key="3">
    <source>
        <dbReference type="PROSITE-ProRule" id="PRU00339"/>
    </source>
</evidence>
<dbReference type="PANTHER" id="PTHR45641:SF19">
    <property type="entry name" value="NEPHROCYSTIN-3"/>
    <property type="match status" value="1"/>
</dbReference>
<keyword evidence="8" id="KW-1185">Reference proteome</keyword>
<organism evidence="6 9">
    <name type="scientific">Adineta steineri</name>
    <dbReference type="NCBI Taxonomy" id="433720"/>
    <lineage>
        <taxon>Eukaryota</taxon>
        <taxon>Metazoa</taxon>
        <taxon>Spiralia</taxon>
        <taxon>Gnathifera</taxon>
        <taxon>Rotifera</taxon>
        <taxon>Eurotatoria</taxon>
        <taxon>Bdelloidea</taxon>
        <taxon>Adinetida</taxon>
        <taxon>Adinetidae</taxon>
        <taxon>Adineta</taxon>
    </lineage>
</organism>
<dbReference type="GO" id="GO:0005576">
    <property type="term" value="C:extracellular region"/>
    <property type="evidence" value="ECO:0007669"/>
    <property type="project" value="InterPro"/>
</dbReference>
<feature type="compositionally biased region" description="Polar residues" evidence="4">
    <location>
        <begin position="1"/>
        <end position="17"/>
    </location>
</feature>
<dbReference type="SMART" id="SM00028">
    <property type="entry name" value="TPR"/>
    <property type="match status" value="5"/>
</dbReference>
<protein>
    <recommendedName>
        <fullName evidence="5">ADP ribosyltransferase domain-containing protein</fullName>
    </recommendedName>
</protein>
<accession>A0A815TC19</accession>
<dbReference type="OrthoDB" id="10010670at2759"/>
<sequence>MSQNKVSTGNSFSNGGKSRQVIAPTKGKTVTKQKTLTGSSSSSPIPTATPADVVEDASDLQNYTIFWLDSNITLDNSDCLNTITQLQSIGYTVRVFDDANECINILNKIKKQKVLLVVSDELGQNILPRIHDMHQLATVFVFCNSESNDESWTKDWIKVQGTYTNINDLCESIQQIIRQYDEDSINISLISTNDTSDGQNLNQLDQSFMYTQLMKEILLELPYDDKNIKELVTYYSDKYSSNENELKNIKKFQDEYVSKTPIWWYTYECFIYHQLNWGLREQEVDVIIRMGFFISDLLQFIEELHKKQANDFQNEFTVYRGQSILPEKFEKMKKTIGGLISFNNFLSTSLNKDVAVRFANNALKDPSYVAIIFIITINPSISSTPYACIDKFSYYEAEKEILFSMPTIFHISDIKPSGINNRLWNVHLTSTGKSDEQIINLMKHMREEIQGSSPLYQLGALMIKLGEFDKAEEVYINLLKHTFDEREKGNIYYQLGQIKDSQELHDKALDYYQQALTIYEDKLSPNHSNIATCYNNIGLTYDNMGDYQKALPFYEKALDIYQKTLDANHRNIASPSSSIGLIYNTMGEYQKALSYCITAHEIFQTSLSSNHPLLATSYSNIGTVYQNLKNYPEAISSYKRALEIGQSALPPTHPDLAVYRHNLESISKKDSN</sequence>
<feature type="region of interest" description="Disordered" evidence="4">
    <location>
        <begin position="1"/>
        <end position="50"/>
    </location>
</feature>
<gene>
    <name evidence="6" type="ORF">BJG266_LOCUS43326</name>
    <name evidence="7" type="ORF">QVE165_LOCUS60249</name>
</gene>
<proteinExistence type="predicted"/>
<dbReference type="InterPro" id="IPR003540">
    <property type="entry name" value="ADP-ribosyltransferase"/>
</dbReference>
<dbReference type="EMBL" id="CAJNOI010003059">
    <property type="protein sequence ID" value="CAF1503810.1"/>
    <property type="molecule type" value="Genomic_DNA"/>
</dbReference>
<keyword evidence="1" id="KW-0677">Repeat</keyword>
<dbReference type="EMBL" id="CAJNOM010003404">
    <property type="protein sequence ID" value="CAF1645233.1"/>
    <property type="molecule type" value="Genomic_DNA"/>
</dbReference>
<dbReference type="InterPro" id="IPR019734">
    <property type="entry name" value="TPR_rpt"/>
</dbReference>
<dbReference type="PROSITE" id="PS51996">
    <property type="entry name" value="TR_MART"/>
    <property type="match status" value="1"/>
</dbReference>
<dbReference type="Proteomes" id="UP000663832">
    <property type="component" value="Unassembled WGS sequence"/>
</dbReference>
<evidence type="ECO:0000313" key="6">
    <source>
        <dbReference type="EMBL" id="CAF1503810.1"/>
    </source>
</evidence>
<dbReference type="Gene3D" id="3.90.176.10">
    <property type="entry name" value="Toxin ADP-ribosyltransferase, Chain A, domain 1"/>
    <property type="match status" value="1"/>
</dbReference>
<keyword evidence="2 3" id="KW-0802">TPR repeat</keyword>
<evidence type="ECO:0000256" key="4">
    <source>
        <dbReference type="SAM" id="MobiDB-lite"/>
    </source>
</evidence>
<evidence type="ECO:0000256" key="1">
    <source>
        <dbReference type="ARBA" id="ARBA00022737"/>
    </source>
</evidence>
<comment type="caution">
    <text evidence="6">The sequence shown here is derived from an EMBL/GenBank/DDBJ whole genome shotgun (WGS) entry which is preliminary data.</text>
</comment>
<dbReference type="SUPFAM" id="SSF56399">
    <property type="entry name" value="ADP-ribosylation"/>
    <property type="match status" value="1"/>
</dbReference>
<evidence type="ECO:0000256" key="2">
    <source>
        <dbReference type="ARBA" id="ARBA00022803"/>
    </source>
</evidence>
<reference evidence="6" key="1">
    <citation type="submission" date="2021-02" db="EMBL/GenBank/DDBJ databases">
        <authorList>
            <person name="Nowell W R."/>
        </authorList>
    </citation>
    <scope>NUCLEOTIDE SEQUENCE</scope>
</reference>
<feature type="compositionally biased region" description="Polar residues" evidence="4">
    <location>
        <begin position="28"/>
        <end position="38"/>
    </location>
</feature>
<dbReference type="InterPro" id="IPR011990">
    <property type="entry name" value="TPR-like_helical_dom_sf"/>
</dbReference>
<dbReference type="PROSITE" id="PS50293">
    <property type="entry name" value="TPR_REGION"/>
    <property type="match status" value="2"/>
</dbReference>
<dbReference type="Proteomes" id="UP000663877">
    <property type="component" value="Unassembled WGS sequence"/>
</dbReference>
<dbReference type="AlphaFoldDB" id="A0A815TC19"/>
<evidence type="ECO:0000259" key="5">
    <source>
        <dbReference type="Pfam" id="PF03496"/>
    </source>
</evidence>
<dbReference type="PROSITE" id="PS50005">
    <property type="entry name" value="TPR"/>
    <property type="match status" value="3"/>
</dbReference>
<feature type="repeat" description="TPR" evidence="3">
    <location>
        <begin position="531"/>
        <end position="564"/>
    </location>
</feature>
<name>A0A815TC19_9BILA</name>
<feature type="repeat" description="TPR" evidence="3">
    <location>
        <begin position="615"/>
        <end position="648"/>
    </location>
</feature>
<dbReference type="SUPFAM" id="SSF48452">
    <property type="entry name" value="TPR-like"/>
    <property type="match status" value="1"/>
</dbReference>
<dbReference type="Pfam" id="PF03496">
    <property type="entry name" value="ADPrib_exo_Tox"/>
    <property type="match status" value="1"/>
</dbReference>